<accession>A0A923MDT4</accession>
<keyword evidence="1" id="KW-0472">Membrane</keyword>
<feature type="transmembrane region" description="Helical" evidence="1">
    <location>
        <begin position="6"/>
        <end position="24"/>
    </location>
</feature>
<keyword evidence="1" id="KW-1133">Transmembrane helix</keyword>
<keyword evidence="1" id="KW-0812">Transmembrane</keyword>
<feature type="transmembrane region" description="Helical" evidence="1">
    <location>
        <begin position="115"/>
        <end position="138"/>
    </location>
</feature>
<evidence type="ECO:0000313" key="3">
    <source>
        <dbReference type="Proteomes" id="UP000596827"/>
    </source>
</evidence>
<dbReference type="EMBL" id="JACORU010000011">
    <property type="protein sequence ID" value="MBC5767623.1"/>
    <property type="molecule type" value="Genomic_DNA"/>
</dbReference>
<dbReference type="Proteomes" id="UP000596827">
    <property type="component" value="Unassembled WGS sequence"/>
</dbReference>
<evidence type="ECO:0000313" key="2">
    <source>
        <dbReference type="EMBL" id="MBC5767623.1"/>
    </source>
</evidence>
<evidence type="ECO:0000256" key="1">
    <source>
        <dbReference type="SAM" id="Phobius"/>
    </source>
</evidence>
<protein>
    <submittedName>
        <fullName evidence="2">DUF4400 domain-containing protein</fullName>
    </submittedName>
</protein>
<organism evidence="2 3">
    <name type="scientific">Ramlibacter albus</name>
    <dbReference type="NCBI Taxonomy" id="2079448"/>
    <lineage>
        <taxon>Bacteria</taxon>
        <taxon>Pseudomonadati</taxon>
        <taxon>Pseudomonadota</taxon>
        <taxon>Betaproteobacteria</taxon>
        <taxon>Burkholderiales</taxon>
        <taxon>Comamonadaceae</taxon>
        <taxon>Ramlibacter</taxon>
    </lineage>
</organism>
<proteinExistence type="predicted"/>
<sequence>MKNSQHLGFWLLLAALGFFIAPMLRTTDEMDSFLRTEVQQTRLAMGDRLGGLVTSVANGLFSNTPLAMLAGELKAAQHTKAEQELGARVAGPVGEFASQVHNGYLKRMVKQAYVVAMRFAIVVFWLVALLPVFVAAVYDGLMLRSVKLAEFGSMRPATFTLAGLIVIPVLALPLLYLTLPFHMSPLLAPAWAALVALPLSLLVSNSQPLFGR</sequence>
<name>A0A923MDT4_9BURK</name>
<keyword evidence="3" id="KW-1185">Reference proteome</keyword>
<reference evidence="2" key="1">
    <citation type="submission" date="2020-08" db="EMBL/GenBank/DDBJ databases">
        <title>Ramlibacter sp. GTP1 16S ribosomal RNA gene genome sequencing and assembly.</title>
        <authorList>
            <person name="Kang M."/>
        </authorList>
    </citation>
    <scope>NUCLEOTIDE SEQUENCE</scope>
    <source>
        <strain evidence="2">GTP1</strain>
    </source>
</reference>
<dbReference type="AlphaFoldDB" id="A0A923MDT4"/>
<dbReference type="RefSeq" id="WP_187084105.1">
    <property type="nucleotide sequence ID" value="NZ_JACORU010000011.1"/>
</dbReference>
<comment type="caution">
    <text evidence="2">The sequence shown here is derived from an EMBL/GenBank/DDBJ whole genome shotgun (WGS) entry which is preliminary data.</text>
</comment>
<dbReference type="InterPro" id="IPR022266">
    <property type="entry name" value="DtrJ-like"/>
</dbReference>
<feature type="transmembrane region" description="Helical" evidence="1">
    <location>
        <begin position="158"/>
        <end position="179"/>
    </location>
</feature>
<feature type="transmembrane region" description="Helical" evidence="1">
    <location>
        <begin position="186"/>
        <end position="203"/>
    </location>
</feature>
<gene>
    <name evidence="2" type="ORF">H8R02_24370</name>
</gene>
<dbReference type="Pfam" id="PF14348">
    <property type="entry name" value="DtrJ-like"/>
    <property type="match status" value="1"/>
</dbReference>